<keyword evidence="2" id="KW-0472">Membrane</keyword>
<reference evidence="4 5" key="1">
    <citation type="submission" date="2023-05" db="EMBL/GenBank/DDBJ databases">
        <title>Streptantibioticus silvisoli sp. nov., acidotolerant actinomycetes 1 from pine litter.</title>
        <authorList>
            <person name="Swiecimska M."/>
            <person name="Golinska P."/>
            <person name="Sangal V."/>
            <person name="Wachnowicz B."/>
            <person name="Goodfellow M."/>
        </authorList>
    </citation>
    <scope>NUCLEOTIDE SEQUENCE</scope>
    <source>
        <strain evidence="4">SL13</strain>
        <strain evidence="3 5">SL54</strain>
    </source>
</reference>
<feature type="transmembrane region" description="Helical" evidence="2">
    <location>
        <begin position="106"/>
        <end position="139"/>
    </location>
</feature>
<feature type="region of interest" description="Disordered" evidence="1">
    <location>
        <begin position="1"/>
        <end position="27"/>
    </location>
</feature>
<dbReference type="Proteomes" id="UP001156398">
    <property type="component" value="Unassembled WGS sequence"/>
</dbReference>
<evidence type="ECO:0000313" key="5">
    <source>
        <dbReference type="Proteomes" id="UP001156398"/>
    </source>
</evidence>
<feature type="transmembrane region" description="Helical" evidence="2">
    <location>
        <begin position="295"/>
        <end position="314"/>
    </location>
</feature>
<evidence type="ECO:0000256" key="2">
    <source>
        <dbReference type="SAM" id="Phobius"/>
    </source>
</evidence>
<accession>A0AA90H1B3</accession>
<evidence type="ECO:0000313" key="4">
    <source>
        <dbReference type="EMBL" id="MDI5968327.1"/>
    </source>
</evidence>
<keyword evidence="2" id="KW-0812">Transmembrane</keyword>
<gene>
    <name evidence="3" type="ORF">POF43_008365</name>
    <name evidence="4" type="ORF">POF50_003010</name>
</gene>
<protein>
    <recommendedName>
        <fullName evidence="6">Integral membrane protein</fullName>
    </recommendedName>
</protein>
<sequence>MPAVTETGPTDPTPAAGAGGGRPGGISRRPLESWRRWRRAGLAYRAAWLCALVVVALLALMVVRLPWVGDLGIHAATLQRLRHSLTSPGDPLVDSDVPSPYYSPWMLLLAVAGRIGGLSVFATLHLAAAVDLVLLVTGVRRFVRTLTTRPAAVPLALLTVTLLYGWQLFTWSGFPGMTSLALCLAYPSTFAMGAAFHLWALARQALARDWGLPGWLGLGLGLALILLSHQFTGVVTVFGLIGVVAGARPWPPRAVWLRIAAGVALCAVILLVWPYYSFFGLLGVGGLDAVHKPLYAHLVGRFGLLVLGVAALALRLRRDRRDPLVIMFALGAVVYAAGGISGHYALGRVLPALFFPAQIALAVEAADGREKLVRTVLAPLAAVGLLVGCWAQAGTLSYVLRPAAIPPVLRDAPTQHAWSTYSWVRPYVRYGDVVMTADFRALRQTPAYGGYTVEPGWPDFFLPDQAARIADTKRYFAAGTSRAQRLALLREYHVRWVIETRGRAGGPATDDPALRETAHGPHGEVLLRVVAKGG</sequence>
<dbReference type="RefSeq" id="WP_271312775.1">
    <property type="nucleotide sequence ID" value="NZ_JAAGKO020000008.1"/>
</dbReference>
<evidence type="ECO:0008006" key="6">
    <source>
        <dbReference type="Google" id="ProtNLM"/>
    </source>
</evidence>
<evidence type="ECO:0000313" key="3">
    <source>
        <dbReference type="EMBL" id="MDI5962726.1"/>
    </source>
</evidence>
<feature type="transmembrane region" description="Helical" evidence="2">
    <location>
        <begin position="326"/>
        <end position="346"/>
    </location>
</feature>
<evidence type="ECO:0000256" key="1">
    <source>
        <dbReference type="SAM" id="MobiDB-lite"/>
    </source>
</evidence>
<feature type="transmembrane region" description="Helical" evidence="2">
    <location>
        <begin position="177"/>
        <end position="198"/>
    </location>
</feature>
<feature type="transmembrane region" description="Helical" evidence="2">
    <location>
        <begin position="233"/>
        <end position="250"/>
    </location>
</feature>
<keyword evidence="2" id="KW-1133">Transmembrane helix</keyword>
<feature type="transmembrane region" description="Helical" evidence="2">
    <location>
        <begin position="255"/>
        <end position="275"/>
    </location>
</feature>
<dbReference type="EMBL" id="JABXJJ020000003">
    <property type="protein sequence ID" value="MDI5968327.1"/>
    <property type="molecule type" value="Genomic_DNA"/>
</dbReference>
<keyword evidence="5" id="KW-1185">Reference proteome</keyword>
<feature type="transmembrane region" description="Helical" evidence="2">
    <location>
        <begin position="42"/>
        <end position="63"/>
    </location>
</feature>
<organism evidence="4">
    <name type="scientific">Streptantibioticus silvisoli</name>
    <dbReference type="NCBI Taxonomy" id="2705255"/>
    <lineage>
        <taxon>Bacteria</taxon>
        <taxon>Bacillati</taxon>
        <taxon>Actinomycetota</taxon>
        <taxon>Actinomycetes</taxon>
        <taxon>Kitasatosporales</taxon>
        <taxon>Streptomycetaceae</taxon>
        <taxon>Streptantibioticus</taxon>
    </lineage>
</organism>
<dbReference type="EMBL" id="JAAGKO020000008">
    <property type="protein sequence ID" value="MDI5962726.1"/>
    <property type="molecule type" value="Genomic_DNA"/>
</dbReference>
<feature type="compositionally biased region" description="Low complexity" evidence="1">
    <location>
        <begin position="7"/>
        <end position="16"/>
    </location>
</feature>
<feature type="transmembrane region" description="Helical" evidence="2">
    <location>
        <begin position="210"/>
        <end position="227"/>
    </location>
</feature>
<comment type="caution">
    <text evidence="4">The sequence shown here is derived from an EMBL/GenBank/DDBJ whole genome shotgun (WGS) entry which is preliminary data.</text>
</comment>
<feature type="transmembrane region" description="Helical" evidence="2">
    <location>
        <begin position="151"/>
        <end position="171"/>
    </location>
</feature>
<name>A0AA90H1B3_9ACTN</name>
<dbReference type="AlphaFoldDB" id="A0AA90H1B3"/>
<proteinExistence type="predicted"/>